<evidence type="ECO:0000313" key="8">
    <source>
        <dbReference type="Proteomes" id="UP000886998"/>
    </source>
</evidence>
<feature type="compositionally biased region" description="Acidic residues" evidence="5">
    <location>
        <begin position="218"/>
        <end position="227"/>
    </location>
</feature>
<sequence>MVAQVMSAAYALLMMAVLVGTSIQLTEDGVGSPSSIFLIALSGSFFIAALLHPQEFWCIIPGLLYFLSIPSMYLLLIIYSLVNLNVVTWGTREVQTKKTKKEIEEERKEQEELLKKKRNPDLLSFLGLGGKDNEEGSITLSLANLFTCMLCTYPKSNEDKIHLMKIGDQLEQMNRKISSLERQLELSHAIPFRSRKTSIGGKGSIRVRSENGLSVVNENEEEAEFDSGSEAPSSEGLEPKQERDDLINPYWIEDKELKRGEVEYLPEAEISFWKDLIDKYLYPIEQNKEHQARVASELKELRNKVVFAFFMFNALFILIVFLLQLNKDTLHLDWPLGVRTNITYNPETSEVRIDKEYLELEPIGLVFAVFFALILVIQFVAMLFHRFGTLSHIMASIEISCFNQKVDDISDDAFIDKNAVQIARQLQRLRGIDDDEKSEESVYGDRLARRKTIQNLEKRKNQRNRIGTLDVAFRKRFMNINLHDAEHGNIATPVLNGLNRIGRSRETIRALELRRNNVLGGSSRMETLGAKNDFNNRPKNGDARRVDKIFTKQNGGVNPGFGNKAFDGSSDEETGGRNLRMQIYGSKNSLASYREESEISRRRHSQL</sequence>
<name>A0A8X7BVL0_9ARAC</name>
<dbReference type="PANTHER" id="PTHR22914">
    <property type="entry name" value="CHITIN SYNTHASE"/>
    <property type="match status" value="1"/>
</dbReference>
<keyword evidence="8" id="KW-1185">Reference proteome</keyword>
<dbReference type="InterPro" id="IPR004835">
    <property type="entry name" value="Chitin_synth"/>
</dbReference>
<feature type="transmembrane region" description="Helical" evidence="6">
    <location>
        <begin position="63"/>
        <end position="82"/>
    </location>
</feature>
<evidence type="ECO:0000256" key="2">
    <source>
        <dbReference type="ARBA" id="ARBA00022692"/>
    </source>
</evidence>
<protein>
    <submittedName>
        <fullName evidence="7">Chitin synthase chs-2</fullName>
    </submittedName>
</protein>
<dbReference type="PANTHER" id="PTHR22914:SF42">
    <property type="entry name" value="CHITIN SYNTHASE"/>
    <property type="match status" value="1"/>
</dbReference>
<evidence type="ECO:0000256" key="4">
    <source>
        <dbReference type="SAM" id="Coils"/>
    </source>
</evidence>
<evidence type="ECO:0000256" key="1">
    <source>
        <dbReference type="ARBA" id="ARBA00004141"/>
    </source>
</evidence>
<dbReference type="GO" id="GO:0006031">
    <property type="term" value="P:chitin biosynthetic process"/>
    <property type="evidence" value="ECO:0007669"/>
    <property type="project" value="TreeGrafter"/>
</dbReference>
<feature type="transmembrane region" description="Helical" evidence="6">
    <location>
        <begin position="305"/>
        <end position="325"/>
    </location>
</feature>
<proteinExistence type="predicted"/>
<dbReference type="EMBL" id="BMAV01004144">
    <property type="protein sequence ID" value="GFY44252.1"/>
    <property type="molecule type" value="Genomic_DNA"/>
</dbReference>
<keyword evidence="2 6" id="KW-0812">Transmembrane</keyword>
<feature type="region of interest" description="Disordered" evidence="5">
    <location>
        <begin position="210"/>
        <end position="240"/>
    </location>
</feature>
<evidence type="ECO:0000256" key="3">
    <source>
        <dbReference type="ARBA" id="ARBA00023136"/>
    </source>
</evidence>
<keyword evidence="6" id="KW-1133">Transmembrane helix</keyword>
<dbReference type="AlphaFoldDB" id="A0A8X7BVL0"/>
<feature type="transmembrane region" description="Helical" evidence="6">
    <location>
        <begin position="363"/>
        <end position="384"/>
    </location>
</feature>
<comment type="subcellular location">
    <subcellularLocation>
        <location evidence="1">Membrane</location>
        <topology evidence="1">Multi-pass membrane protein</topology>
    </subcellularLocation>
</comment>
<dbReference type="GO" id="GO:0071944">
    <property type="term" value="C:cell periphery"/>
    <property type="evidence" value="ECO:0007669"/>
    <property type="project" value="TreeGrafter"/>
</dbReference>
<gene>
    <name evidence="7" type="primary">chs-2</name>
    <name evidence="7" type="ORF">TNIN_357091</name>
</gene>
<keyword evidence="3 6" id="KW-0472">Membrane</keyword>
<comment type="caution">
    <text evidence="7">The sequence shown here is derived from an EMBL/GenBank/DDBJ whole genome shotgun (WGS) entry which is preliminary data.</text>
</comment>
<feature type="coiled-coil region" evidence="4">
    <location>
        <begin position="93"/>
        <end position="120"/>
    </location>
</feature>
<dbReference type="GO" id="GO:0016020">
    <property type="term" value="C:membrane"/>
    <property type="evidence" value="ECO:0007669"/>
    <property type="project" value="UniProtKB-SubCell"/>
</dbReference>
<evidence type="ECO:0000313" key="7">
    <source>
        <dbReference type="EMBL" id="GFY44252.1"/>
    </source>
</evidence>
<dbReference type="GO" id="GO:0004100">
    <property type="term" value="F:chitin synthase activity"/>
    <property type="evidence" value="ECO:0007669"/>
    <property type="project" value="InterPro"/>
</dbReference>
<feature type="region of interest" description="Disordered" evidence="5">
    <location>
        <begin position="557"/>
        <end position="576"/>
    </location>
</feature>
<evidence type="ECO:0000256" key="5">
    <source>
        <dbReference type="SAM" id="MobiDB-lite"/>
    </source>
</evidence>
<keyword evidence="4" id="KW-0175">Coiled coil</keyword>
<organism evidence="7 8">
    <name type="scientific">Trichonephila inaurata madagascariensis</name>
    <dbReference type="NCBI Taxonomy" id="2747483"/>
    <lineage>
        <taxon>Eukaryota</taxon>
        <taxon>Metazoa</taxon>
        <taxon>Ecdysozoa</taxon>
        <taxon>Arthropoda</taxon>
        <taxon>Chelicerata</taxon>
        <taxon>Arachnida</taxon>
        <taxon>Araneae</taxon>
        <taxon>Araneomorphae</taxon>
        <taxon>Entelegynae</taxon>
        <taxon>Araneoidea</taxon>
        <taxon>Nephilidae</taxon>
        <taxon>Trichonephila</taxon>
        <taxon>Trichonephila inaurata</taxon>
    </lineage>
</organism>
<accession>A0A8X7BVL0</accession>
<evidence type="ECO:0000256" key="6">
    <source>
        <dbReference type="SAM" id="Phobius"/>
    </source>
</evidence>
<dbReference type="OrthoDB" id="370884at2759"/>
<dbReference type="Proteomes" id="UP000886998">
    <property type="component" value="Unassembled WGS sequence"/>
</dbReference>
<feature type="coiled-coil region" evidence="4">
    <location>
        <begin position="163"/>
        <end position="190"/>
    </location>
</feature>
<reference evidence="7" key="1">
    <citation type="submission" date="2020-08" db="EMBL/GenBank/DDBJ databases">
        <title>Multicomponent nature underlies the extraordinary mechanical properties of spider dragline silk.</title>
        <authorList>
            <person name="Kono N."/>
            <person name="Nakamura H."/>
            <person name="Mori M."/>
            <person name="Yoshida Y."/>
            <person name="Ohtoshi R."/>
            <person name="Malay A.D."/>
            <person name="Moran D.A.P."/>
            <person name="Tomita M."/>
            <person name="Numata K."/>
            <person name="Arakawa K."/>
        </authorList>
    </citation>
    <scope>NUCLEOTIDE SEQUENCE</scope>
</reference>
<feature type="transmembrane region" description="Helical" evidence="6">
    <location>
        <begin position="34"/>
        <end position="51"/>
    </location>
</feature>